<name>A0A0F9B4W6_9ZZZZ</name>
<dbReference type="AlphaFoldDB" id="A0A0F9B4W6"/>
<proteinExistence type="predicted"/>
<evidence type="ECO:0000313" key="1">
    <source>
        <dbReference type="EMBL" id="KKK85669.1"/>
    </source>
</evidence>
<reference evidence="1" key="1">
    <citation type="journal article" date="2015" name="Nature">
        <title>Complex archaea that bridge the gap between prokaryotes and eukaryotes.</title>
        <authorList>
            <person name="Spang A."/>
            <person name="Saw J.H."/>
            <person name="Jorgensen S.L."/>
            <person name="Zaremba-Niedzwiedzka K."/>
            <person name="Martijn J."/>
            <person name="Lind A.E."/>
            <person name="van Eijk R."/>
            <person name="Schleper C."/>
            <person name="Guy L."/>
            <person name="Ettema T.J."/>
        </authorList>
    </citation>
    <scope>NUCLEOTIDE SEQUENCE</scope>
</reference>
<gene>
    <name evidence="1" type="ORF">LCGC14_2770980</name>
</gene>
<protein>
    <submittedName>
        <fullName evidence="1">Uncharacterized protein</fullName>
    </submittedName>
</protein>
<organism evidence="1">
    <name type="scientific">marine sediment metagenome</name>
    <dbReference type="NCBI Taxonomy" id="412755"/>
    <lineage>
        <taxon>unclassified sequences</taxon>
        <taxon>metagenomes</taxon>
        <taxon>ecological metagenomes</taxon>
    </lineage>
</organism>
<sequence length="38" mass="4387">MKKKEIKKKATNIPVKEAVKIAPDFVKDKEYENKKGLV</sequence>
<dbReference type="EMBL" id="LAZR01051202">
    <property type="protein sequence ID" value="KKK85669.1"/>
    <property type="molecule type" value="Genomic_DNA"/>
</dbReference>
<comment type="caution">
    <text evidence="1">The sequence shown here is derived from an EMBL/GenBank/DDBJ whole genome shotgun (WGS) entry which is preliminary data.</text>
</comment>
<accession>A0A0F9B4W6</accession>